<name>A0ABP8YFW9_9ACTN</name>
<keyword evidence="2" id="KW-1185">Reference proteome</keyword>
<evidence type="ECO:0000313" key="2">
    <source>
        <dbReference type="Proteomes" id="UP001499882"/>
    </source>
</evidence>
<comment type="caution">
    <text evidence="1">The sequence shown here is derived from an EMBL/GenBank/DDBJ whole genome shotgun (WGS) entry which is preliminary data.</text>
</comment>
<gene>
    <name evidence="1" type="ORF">GCM10023350_07050</name>
</gene>
<proteinExistence type="predicted"/>
<organism evidence="1 2">
    <name type="scientific">Nocardioides endophyticus</name>
    <dbReference type="NCBI Taxonomy" id="1353775"/>
    <lineage>
        <taxon>Bacteria</taxon>
        <taxon>Bacillati</taxon>
        <taxon>Actinomycetota</taxon>
        <taxon>Actinomycetes</taxon>
        <taxon>Propionibacteriales</taxon>
        <taxon>Nocardioidaceae</taxon>
        <taxon>Nocardioides</taxon>
    </lineage>
</organism>
<protein>
    <submittedName>
        <fullName evidence="1">Uncharacterized protein</fullName>
    </submittedName>
</protein>
<sequence length="100" mass="10986">MAERLHPLEPWEVSIVASATGTVPHLIETRELDNAKTPRALCGVGAKRPTRISFAARGCLRCCRVALQAGLKIVVVGPDDQLVDLHEVRRNGQPPDERRV</sequence>
<evidence type="ECO:0000313" key="1">
    <source>
        <dbReference type="EMBL" id="GAA4726848.1"/>
    </source>
</evidence>
<dbReference type="EMBL" id="BAABKN010000005">
    <property type="protein sequence ID" value="GAA4726848.1"/>
    <property type="molecule type" value="Genomic_DNA"/>
</dbReference>
<dbReference type="RefSeq" id="WP_345525197.1">
    <property type="nucleotide sequence ID" value="NZ_BAABKN010000005.1"/>
</dbReference>
<accession>A0ABP8YFW9</accession>
<dbReference type="Proteomes" id="UP001499882">
    <property type="component" value="Unassembled WGS sequence"/>
</dbReference>
<reference evidence="2" key="1">
    <citation type="journal article" date="2019" name="Int. J. Syst. Evol. Microbiol.">
        <title>The Global Catalogue of Microorganisms (GCM) 10K type strain sequencing project: providing services to taxonomists for standard genome sequencing and annotation.</title>
        <authorList>
            <consortium name="The Broad Institute Genomics Platform"/>
            <consortium name="The Broad Institute Genome Sequencing Center for Infectious Disease"/>
            <person name="Wu L."/>
            <person name="Ma J."/>
        </authorList>
    </citation>
    <scope>NUCLEOTIDE SEQUENCE [LARGE SCALE GENOMIC DNA]</scope>
    <source>
        <strain evidence="2">JCM 18532</strain>
    </source>
</reference>